<feature type="region of interest" description="Disordered" evidence="1">
    <location>
        <begin position="493"/>
        <end position="578"/>
    </location>
</feature>
<dbReference type="Proteomes" id="UP000239560">
    <property type="component" value="Unassembled WGS sequence"/>
</dbReference>
<evidence type="ECO:0000256" key="1">
    <source>
        <dbReference type="SAM" id="MobiDB-lite"/>
    </source>
</evidence>
<dbReference type="SUPFAM" id="SSF52047">
    <property type="entry name" value="RNI-like"/>
    <property type="match status" value="1"/>
</dbReference>
<name>A0A2T0AHW0_RHOTO</name>
<feature type="compositionally biased region" description="Low complexity" evidence="1">
    <location>
        <begin position="503"/>
        <end position="526"/>
    </location>
</feature>
<sequence length="703" mass="75692">MPDTAGKKRAASEDFDSSAANARPPPALRSGPFVPPDVAEEPSPANEVVRNAEGWIKQLESKVAADERVVLQTGEARGLVEDLRNLVAGFRSAPATKDDIAEVLDRLDEIYHYVVPIQRLPYSPPQHQPLPLHLPIYGRRASSPQQPSIFQQLPFDVLRLVILELRHFHEADAGKLGLREWHITDWQRTVRGLRRVSFNMKEVCDAICKAELAVTAVEDLPRIAARMTRTPQYAEDLRRLEFYLRDIDQLGNRSGTDAAFSLTDVIRLGSNVTSLTLTGDSGNPDFSESLRFYLSRRGYSFDEMTGGVSVPDTIVGLPYLRHLSYGAPCSVVDIVKFITEIPTLSSLDICGLVNHDANPETRPASASLRRLWMPGVAVPPAVLASLLGVSPPTEQGQDDDDEIPRPQLRSLAFTFDPENTAPYTGPNEEAEIDALLNLFGVIGPRLVELHLSLPSADDNGSLAFLGPLFAGGGGANAFAALLPLPLPGGAGAQPGPAGGAGGPAMAAPQNVQGAGAAAGPWNTAAAQQRGVPARRGAPMNRSAGLAPVRSHQAAAAGAGRAPAGPAPQPQAGAGGGGGGRANINQLFAVRAIRPEHFFFAELLQHCPNIERLELYGRRYNAGLVDVLRTLPLRHLALSVPNNDERAPFIEGLLNALEEGAWPNLHRLELSGRGGEWAPSERRQVKVAAEKRSRLEYRSTDLKR</sequence>
<proteinExistence type="predicted"/>
<gene>
    <name evidence="2" type="ORF">AAT19DRAFT_8654</name>
</gene>
<evidence type="ECO:0000313" key="2">
    <source>
        <dbReference type="EMBL" id="PRQ77586.1"/>
    </source>
</evidence>
<reference evidence="2 3" key="1">
    <citation type="journal article" date="2018" name="Elife">
        <title>Functional genomics of lipid metabolism in the oleaginous yeast Rhodosporidium toruloides.</title>
        <authorList>
            <person name="Coradetti S.T."/>
            <person name="Pinel D."/>
            <person name="Geiselman G."/>
            <person name="Ito M."/>
            <person name="Mondo S."/>
            <person name="Reilly M.C."/>
            <person name="Cheng Y.F."/>
            <person name="Bauer S."/>
            <person name="Grigoriev I."/>
            <person name="Gladden J.M."/>
            <person name="Simmons B.A."/>
            <person name="Brem R."/>
            <person name="Arkin A.P."/>
            <person name="Skerker J.M."/>
        </authorList>
    </citation>
    <scope>NUCLEOTIDE SEQUENCE [LARGE SCALE GENOMIC DNA]</scope>
    <source>
        <strain evidence="2 3">NBRC 0880</strain>
    </source>
</reference>
<dbReference type="AlphaFoldDB" id="A0A2T0AHW0"/>
<accession>A0A2T0AHW0</accession>
<protein>
    <submittedName>
        <fullName evidence="2">Uncharacterized protein</fullName>
    </submittedName>
</protein>
<dbReference type="EMBL" id="LCTV02000001">
    <property type="protein sequence ID" value="PRQ77586.1"/>
    <property type="molecule type" value="Genomic_DNA"/>
</dbReference>
<dbReference type="OrthoDB" id="2537435at2759"/>
<evidence type="ECO:0000313" key="3">
    <source>
        <dbReference type="Proteomes" id="UP000239560"/>
    </source>
</evidence>
<feature type="region of interest" description="Disordered" evidence="1">
    <location>
        <begin position="1"/>
        <end position="45"/>
    </location>
</feature>
<organism evidence="2 3">
    <name type="scientific">Rhodotorula toruloides</name>
    <name type="common">Yeast</name>
    <name type="synonym">Rhodosporidium toruloides</name>
    <dbReference type="NCBI Taxonomy" id="5286"/>
    <lineage>
        <taxon>Eukaryota</taxon>
        <taxon>Fungi</taxon>
        <taxon>Dikarya</taxon>
        <taxon>Basidiomycota</taxon>
        <taxon>Pucciniomycotina</taxon>
        <taxon>Microbotryomycetes</taxon>
        <taxon>Sporidiobolales</taxon>
        <taxon>Sporidiobolaceae</taxon>
        <taxon>Rhodotorula</taxon>
    </lineage>
</organism>
<feature type="compositionally biased region" description="Gly residues" evidence="1">
    <location>
        <begin position="493"/>
        <end position="502"/>
    </location>
</feature>
<feature type="compositionally biased region" description="Low complexity" evidence="1">
    <location>
        <begin position="552"/>
        <end position="563"/>
    </location>
</feature>
<comment type="caution">
    <text evidence="2">The sequence shown here is derived from an EMBL/GenBank/DDBJ whole genome shotgun (WGS) entry which is preliminary data.</text>
</comment>